<evidence type="ECO:0000259" key="12">
    <source>
        <dbReference type="PROSITE" id="PS50944"/>
    </source>
</evidence>
<keyword evidence="9" id="KW-0804">Transcription</keyword>
<evidence type="ECO:0000256" key="9">
    <source>
        <dbReference type="ARBA" id="ARBA00023163"/>
    </source>
</evidence>
<dbReference type="Proteomes" id="UP000285773">
    <property type="component" value="Unassembled WGS sequence"/>
</dbReference>
<comment type="subcellular location">
    <subcellularLocation>
        <location evidence="1">Cytoplasm</location>
    </subcellularLocation>
</comment>
<evidence type="ECO:0000256" key="8">
    <source>
        <dbReference type="ARBA" id="ARBA00023159"/>
    </source>
</evidence>
<dbReference type="EMBL" id="QSIO01000003">
    <property type="protein sequence ID" value="RHC94302.1"/>
    <property type="molecule type" value="Genomic_DNA"/>
</dbReference>
<dbReference type="InterPro" id="IPR036390">
    <property type="entry name" value="WH_DNA-bd_sf"/>
</dbReference>
<dbReference type="Pfam" id="PF01325">
    <property type="entry name" value="Fe_dep_repress"/>
    <property type="match status" value="1"/>
</dbReference>
<dbReference type="InterPro" id="IPR022687">
    <property type="entry name" value="HTH_DTXR"/>
</dbReference>
<dbReference type="PANTHER" id="PTHR33238:SF11">
    <property type="entry name" value="TRANSCRIPTIONAL REGULATOR MNTR"/>
    <property type="match status" value="1"/>
</dbReference>
<evidence type="ECO:0000256" key="2">
    <source>
        <dbReference type="ARBA" id="ARBA00007871"/>
    </source>
</evidence>
<dbReference type="GO" id="GO:0003700">
    <property type="term" value="F:DNA-binding transcription factor activity"/>
    <property type="evidence" value="ECO:0007669"/>
    <property type="project" value="InterPro"/>
</dbReference>
<evidence type="ECO:0000256" key="5">
    <source>
        <dbReference type="ARBA" id="ARBA00022491"/>
    </source>
</evidence>
<dbReference type="SUPFAM" id="SSF46785">
    <property type="entry name" value="Winged helix' DNA-binding domain"/>
    <property type="match status" value="1"/>
</dbReference>
<dbReference type="PROSITE" id="PS50944">
    <property type="entry name" value="HTH_DTXR"/>
    <property type="match status" value="1"/>
</dbReference>
<evidence type="ECO:0000256" key="10">
    <source>
        <dbReference type="ARBA" id="ARBA00023211"/>
    </source>
</evidence>
<evidence type="ECO:0000256" key="7">
    <source>
        <dbReference type="ARBA" id="ARBA00023125"/>
    </source>
</evidence>
<keyword evidence="6" id="KW-0805">Transcription regulation</keyword>
<dbReference type="InterPro" id="IPR022689">
    <property type="entry name" value="Iron_dep_repressor"/>
</dbReference>
<dbReference type="Pfam" id="PF04023">
    <property type="entry name" value="FeoA"/>
    <property type="match status" value="1"/>
</dbReference>
<dbReference type="GO" id="GO:0046983">
    <property type="term" value="F:protein dimerization activity"/>
    <property type="evidence" value="ECO:0007669"/>
    <property type="project" value="InterPro"/>
</dbReference>
<dbReference type="InterPro" id="IPR001367">
    <property type="entry name" value="Fe_dep_repressor"/>
</dbReference>
<dbReference type="InterPro" id="IPR036421">
    <property type="entry name" value="Fe_dep_repressor_sf"/>
</dbReference>
<comment type="subunit">
    <text evidence="3">Homodimer.</text>
</comment>
<dbReference type="RefSeq" id="WP_118095958.1">
    <property type="nucleotide sequence ID" value="NZ_JAHDAA010000022.1"/>
</dbReference>
<dbReference type="GO" id="GO:0005737">
    <property type="term" value="C:cytoplasm"/>
    <property type="evidence" value="ECO:0007669"/>
    <property type="project" value="UniProtKB-SubCell"/>
</dbReference>
<keyword evidence="4" id="KW-0963">Cytoplasm</keyword>
<keyword evidence="10" id="KW-0464">Manganese</keyword>
<dbReference type="AlphaFoldDB" id="A0A414CH29"/>
<keyword evidence="8" id="KW-0010">Activator</keyword>
<evidence type="ECO:0000256" key="4">
    <source>
        <dbReference type="ARBA" id="ARBA00022490"/>
    </source>
</evidence>
<keyword evidence="7" id="KW-0238">DNA-binding</keyword>
<evidence type="ECO:0000256" key="6">
    <source>
        <dbReference type="ARBA" id="ARBA00023015"/>
    </source>
</evidence>
<protein>
    <recommendedName>
        <fullName evidence="11">Manganese transport regulator</fullName>
    </recommendedName>
</protein>
<dbReference type="InterPro" id="IPR050536">
    <property type="entry name" value="DtxR_MntR_Metal-Reg"/>
</dbReference>
<evidence type="ECO:0000256" key="3">
    <source>
        <dbReference type="ARBA" id="ARBA00011738"/>
    </source>
</evidence>
<proteinExistence type="inferred from homology"/>
<accession>A0A414CH29</accession>
<dbReference type="SMART" id="SM00529">
    <property type="entry name" value="HTH_DTXR"/>
    <property type="match status" value="1"/>
</dbReference>
<dbReference type="Gene3D" id="1.10.10.10">
    <property type="entry name" value="Winged helix-like DNA-binding domain superfamily/Winged helix DNA-binding domain"/>
    <property type="match status" value="1"/>
</dbReference>
<dbReference type="InterPro" id="IPR007167">
    <property type="entry name" value="Fe-transptr_FeoA-like"/>
</dbReference>
<reference evidence="13 14" key="1">
    <citation type="submission" date="2018-08" db="EMBL/GenBank/DDBJ databases">
        <title>A genome reference for cultivated species of the human gut microbiota.</title>
        <authorList>
            <person name="Zou Y."/>
            <person name="Xue W."/>
            <person name="Luo G."/>
        </authorList>
    </citation>
    <scope>NUCLEOTIDE SEQUENCE [LARGE SCALE GENOMIC DNA]</scope>
    <source>
        <strain evidence="13 14">AM33-3BH</strain>
    </source>
</reference>
<dbReference type="PANTHER" id="PTHR33238">
    <property type="entry name" value="IRON (METAL) DEPENDENT REPRESSOR, DTXR FAMILY"/>
    <property type="match status" value="1"/>
</dbReference>
<gene>
    <name evidence="13" type="ORF">DW820_08215</name>
</gene>
<name>A0A414CH29_STRPA</name>
<dbReference type="InterPro" id="IPR038157">
    <property type="entry name" value="FeoA_core_dom"/>
</dbReference>
<evidence type="ECO:0000313" key="14">
    <source>
        <dbReference type="Proteomes" id="UP000285773"/>
    </source>
</evidence>
<dbReference type="InterPro" id="IPR000835">
    <property type="entry name" value="HTH_MarR-typ"/>
</dbReference>
<organism evidence="13 14">
    <name type="scientific">Streptococcus parasanguinis</name>
    <dbReference type="NCBI Taxonomy" id="1318"/>
    <lineage>
        <taxon>Bacteria</taxon>
        <taxon>Bacillati</taxon>
        <taxon>Bacillota</taxon>
        <taxon>Bacilli</taxon>
        <taxon>Lactobacillales</taxon>
        <taxon>Streptococcaceae</taxon>
        <taxon>Streptococcus</taxon>
    </lineage>
</organism>
<dbReference type="Gene3D" id="2.30.30.90">
    <property type="match status" value="1"/>
</dbReference>
<comment type="similarity">
    <text evidence="2">Belongs to the DtxR/MntR family.</text>
</comment>
<evidence type="ECO:0000313" key="13">
    <source>
        <dbReference type="EMBL" id="RHC94302.1"/>
    </source>
</evidence>
<dbReference type="GO" id="GO:0003677">
    <property type="term" value="F:DNA binding"/>
    <property type="evidence" value="ECO:0007669"/>
    <property type="project" value="UniProtKB-KW"/>
</dbReference>
<sequence>MTPNKEDYLKCIYEIGTEVEKISNKEIASRMQVSPPAVTEMIKRMVSEGLLVKDKTHGYLLTDLGSQLVSDLYRKHRLIEVFLLKNLGYTTEEVHEEAEVLEHTVSEHFIDRLDHMLGNPKTCPHGGTIPKKGERLVEAYQDRLSETTEPGLYILQRVYDTYELLKFLDQIHLQIGDTIAFQRYDDYTGLYHLVIHEQEISINQVIAQQLYIEKHAV</sequence>
<keyword evidence="5" id="KW-0678">Repressor</keyword>
<dbReference type="SUPFAM" id="SSF47979">
    <property type="entry name" value="Iron-dependent repressor protein, dimerization domain"/>
    <property type="match status" value="1"/>
</dbReference>
<feature type="domain" description="HTH dtxR-type" evidence="12">
    <location>
        <begin position="1"/>
        <end position="62"/>
    </location>
</feature>
<dbReference type="Pfam" id="PF02742">
    <property type="entry name" value="Fe_dep_repr_C"/>
    <property type="match status" value="1"/>
</dbReference>
<dbReference type="SMART" id="SM00347">
    <property type="entry name" value="HTH_MARR"/>
    <property type="match status" value="1"/>
</dbReference>
<evidence type="ECO:0000256" key="1">
    <source>
        <dbReference type="ARBA" id="ARBA00004496"/>
    </source>
</evidence>
<dbReference type="GO" id="GO:0046914">
    <property type="term" value="F:transition metal ion binding"/>
    <property type="evidence" value="ECO:0007669"/>
    <property type="project" value="InterPro"/>
</dbReference>
<dbReference type="InterPro" id="IPR036388">
    <property type="entry name" value="WH-like_DNA-bd_sf"/>
</dbReference>
<evidence type="ECO:0000256" key="11">
    <source>
        <dbReference type="ARBA" id="ARBA00032593"/>
    </source>
</evidence>
<comment type="caution">
    <text evidence="13">The sequence shown here is derived from an EMBL/GenBank/DDBJ whole genome shotgun (WGS) entry which is preliminary data.</text>
</comment>